<feature type="domain" description="Flavin reductase like" evidence="1">
    <location>
        <begin position="86"/>
        <end position="231"/>
    </location>
</feature>
<organism evidence="2 3">
    <name type="scientific">Emiliania huxleyi (strain CCMP1516)</name>
    <dbReference type="NCBI Taxonomy" id="280463"/>
    <lineage>
        <taxon>Eukaryota</taxon>
        <taxon>Haptista</taxon>
        <taxon>Haptophyta</taxon>
        <taxon>Prymnesiophyceae</taxon>
        <taxon>Isochrysidales</taxon>
        <taxon>Noelaerhabdaceae</taxon>
        <taxon>Emiliania</taxon>
    </lineage>
</organism>
<dbReference type="eggNOG" id="ENOG502S5ZD">
    <property type="taxonomic scope" value="Eukaryota"/>
</dbReference>
<evidence type="ECO:0000313" key="3">
    <source>
        <dbReference type="Proteomes" id="UP000013827"/>
    </source>
</evidence>
<dbReference type="Pfam" id="PF01613">
    <property type="entry name" value="Flavin_Reduct"/>
    <property type="match status" value="1"/>
</dbReference>
<dbReference type="AlphaFoldDB" id="A0A0D3IUM7"/>
<proteinExistence type="predicted"/>
<dbReference type="EnsemblProtists" id="EOD14962">
    <property type="protein sequence ID" value="EOD14962"/>
    <property type="gene ID" value="EMIHUDRAFT_197656"/>
</dbReference>
<reference evidence="3" key="1">
    <citation type="journal article" date="2013" name="Nature">
        <title>Pan genome of the phytoplankton Emiliania underpins its global distribution.</title>
        <authorList>
            <person name="Read B.A."/>
            <person name="Kegel J."/>
            <person name="Klute M.J."/>
            <person name="Kuo A."/>
            <person name="Lefebvre S.C."/>
            <person name="Maumus F."/>
            <person name="Mayer C."/>
            <person name="Miller J."/>
            <person name="Monier A."/>
            <person name="Salamov A."/>
            <person name="Young J."/>
            <person name="Aguilar M."/>
            <person name="Claverie J.M."/>
            <person name="Frickenhaus S."/>
            <person name="Gonzalez K."/>
            <person name="Herman E.K."/>
            <person name="Lin Y.C."/>
            <person name="Napier J."/>
            <person name="Ogata H."/>
            <person name="Sarno A.F."/>
            <person name="Shmutz J."/>
            <person name="Schroeder D."/>
            <person name="de Vargas C."/>
            <person name="Verret F."/>
            <person name="von Dassow P."/>
            <person name="Valentin K."/>
            <person name="Van de Peer Y."/>
            <person name="Wheeler G."/>
            <person name="Dacks J.B."/>
            <person name="Delwiche C.F."/>
            <person name="Dyhrman S.T."/>
            <person name="Glockner G."/>
            <person name="John U."/>
            <person name="Richards T."/>
            <person name="Worden A.Z."/>
            <person name="Zhang X."/>
            <person name="Grigoriev I.V."/>
            <person name="Allen A.E."/>
            <person name="Bidle K."/>
            <person name="Borodovsky M."/>
            <person name="Bowler C."/>
            <person name="Brownlee C."/>
            <person name="Cock J.M."/>
            <person name="Elias M."/>
            <person name="Gladyshev V.N."/>
            <person name="Groth M."/>
            <person name="Guda C."/>
            <person name="Hadaegh A."/>
            <person name="Iglesias-Rodriguez M.D."/>
            <person name="Jenkins J."/>
            <person name="Jones B.M."/>
            <person name="Lawson T."/>
            <person name="Leese F."/>
            <person name="Lindquist E."/>
            <person name="Lobanov A."/>
            <person name="Lomsadze A."/>
            <person name="Malik S.B."/>
            <person name="Marsh M.E."/>
            <person name="Mackinder L."/>
            <person name="Mock T."/>
            <person name="Mueller-Roeber B."/>
            <person name="Pagarete A."/>
            <person name="Parker M."/>
            <person name="Probert I."/>
            <person name="Quesneville H."/>
            <person name="Raines C."/>
            <person name="Rensing S.A."/>
            <person name="Riano-Pachon D.M."/>
            <person name="Richier S."/>
            <person name="Rokitta S."/>
            <person name="Shiraiwa Y."/>
            <person name="Soanes D.M."/>
            <person name="van der Giezen M."/>
            <person name="Wahlund T.M."/>
            <person name="Williams B."/>
            <person name="Wilson W."/>
            <person name="Wolfe G."/>
            <person name="Wurch L.L."/>
        </authorList>
    </citation>
    <scope>NUCLEOTIDE SEQUENCE</scope>
</reference>
<dbReference type="PaxDb" id="2903-EOD14962"/>
<dbReference type="HOGENOM" id="CLU_1009841_0_0_1"/>
<dbReference type="InterPro" id="IPR012349">
    <property type="entry name" value="Split_barrel_FMN-bd"/>
</dbReference>
<dbReference type="Proteomes" id="UP000013827">
    <property type="component" value="Unassembled WGS sequence"/>
</dbReference>
<sequence length="276" mass="29959">MDANLGSLDRVYEALAASRWGQRLWNQATEMVRGYGLVGQRNRETKKENPNAKEVWSHARKLAMWWLVTTAALAVLVPLDGPPVLNSPVYSLATLNDDGSTNMHILTYATPIGIAPRTWALSLYRPTRTHANFASRRSGVLQLLTEEHVGLMHVLGGQSGADVDKAAACAQAGFGWVDAPEQCVTDGTWPADGPQLLPGCAAYLRLVQEDGDRLRAFGEHEMAVCRVEGMLEGLGEGRAGFDRALSTRTCRDLGLITDRGKAVPPEARAIELGQIS</sequence>
<dbReference type="Gene3D" id="2.30.110.10">
    <property type="entry name" value="Electron Transport, Fmn-binding Protein, Chain A"/>
    <property type="match status" value="1"/>
</dbReference>
<dbReference type="OMA" id="PERIWTI"/>
<name>A0A0D3IUM7_EMIH1</name>
<reference evidence="2" key="2">
    <citation type="submission" date="2024-10" db="UniProtKB">
        <authorList>
            <consortium name="EnsemblProtists"/>
        </authorList>
    </citation>
    <scope>IDENTIFICATION</scope>
</reference>
<dbReference type="SUPFAM" id="SSF50475">
    <property type="entry name" value="FMN-binding split barrel"/>
    <property type="match status" value="1"/>
</dbReference>
<protein>
    <recommendedName>
        <fullName evidence="1">Flavin reductase like domain-containing protein</fullName>
    </recommendedName>
</protein>
<dbReference type="RefSeq" id="XP_005767391.1">
    <property type="nucleotide sequence ID" value="XM_005767334.1"/>
</dbReference>
<accession>A0A0D3IUM7</accession>
<dbReference type="KEGG" id="ehx:EMIHUDRAFT_197656"/>
<dbReference type="GO" id="GO:0010181">
    <property type="term" value="F:FMN binding"/>
    <property type="evidence" value="ECO:0007669"/>
    <property type="project" value="InterPro"/>
</dbReference>
<evidence type="ECO:0000259" key="1">
    <source>
        <dbReference type="Pfam" id="PF01613"/>
    </source>
</evidence>
<evidence type="ECO:0000313" key="2">
    <source>
        <dbReference type="EnsemblProtists" id="EOD14962"/>
    </source>
</evidence>
<dbReference type="GeneID" id="17260807"/>
<dbReference type="InterPro" id="IPR002563">
    <property type="entry name" value="Flavin_Rdtase-like_dom"/>
</dbReference>
<keyword evidence="3" id="KW-1185">Reference proteome</keyword>